<dbReference type="EMBL" id="BLAF01000051">
    <property type="protein sequence ID" value="GES24380.1"/>
    <property type="molecule type" value="Genomic_DNA"/>
</dbReference>
<proteinExistence type="predicted"/>
<dbReference type="InterPro" id="IPR032823">
    <property type="entry name" value="BCA_ABC_TP_C"/>
</dbReference>
<sequence length="234" mass="24740">MLRVEHLSLAFRGVQALRDVTFEVAAGGVTALIGPNGAGKTTMFNCISRILTPDSGTLSLDGIDLIGVRASRLPELGVARTFQHAALFPSLDVRGNVRIGADVARHASRPALSVDETLDLLQLSADASRNTEGLPLGTKKRVELARALASGPHLLLLDEPAGGLTHEEVGEMRDTLLSVKERLGLTILLVEHHVQMVMSMSSHVVVMSSGEVIADGAPSDVQSDPRVISAYLGS</sequence>
<evidence type="ECO:0000256" key="1">
    <source>
        <dbReference type="ARBA" id="ARBA00022448"/>
    </source>
</evidence>
<keyword evidence="2" id="KW-0547">Nucleotide-binding</keyword>
<evidence type="ECO:0000313" key="5">
    <source>
        <dbReference type="EMBL" id="GES24380.1"/>
    </source>
</evidence>
<dbReference type="Gene3D" id="3.40.50.300">
    <property type="entry name" value="P-loop containing nucleotide triphosphate hydrolases"/>
    <property type="match status" value="1"/>
</dbReference>
<dbReference type="InterPro" id="IPR051120">
    <property type="entry name" value="ABC_AA/LPS_Transport"/>
</dbReference>
<keyword evidence="1" id="KW-0813">Transport</keyword>
<dbReference type="PANTHER" id="PTHR45772:SF4">
    <property type="entry name" value="ABC TRANSPORTER ATP-BINDING PROTEIN"/>
    <property type="match status" value="1"/>
</dbReference>
<dbReference type="SMART" id="SM00382">
    <property type="entry name" value="AAA"/>
    <property type="match status" value="1"/>
</dbReference>
<evidence type="ECO:0000313" key="6">
    <source>
        <dbReference type="Proteomes" id="UP000377595"/>
    </source>
</evidence>
<dbReference type="CDD" id="cd03219">
    <property type="entry name" value="ABC_Mj1267_LivG_branched"/>
    <property type="match status" value="1"/>
</dbReference>
<feature type="domain" description="ABC transporter" evidence="4">
    <location>
        <begin position="2"/>
        <end position="234"/>
    </location>
</feature>
<evidence type="ECO:0000256" key="3">
    <source>
        <dbReference type="ARBA" id="ARBA00022840"/>
    </source>
</evidence>
<dbReference type="AlphaFoldDB" id="A0A5M3XU26"/>
<dbReference type="PANTHER" id="PTHR45772">
    <property type="entry name" value="CONSERVED COMPONENT OF ABC TRANSPORTER FOR NATURAL AMINO ACIDS-RELATED"/>
    <property type="match status" value="1"/>
</dbReference>
<evidence type="ECO:0000256" key="2">
    <source>
        <dbReference type="ARBA" id="ARBA00022741"/>
    </source>
</evidence>
<dbReference type="InterPro" id="IPR003439">
    <property type="entry name" value="ABC_transporter-like_ATP-bd"/>
</dbReference>
<accession>A0A5M3XU26</accession>
<keyword evidence="3 5" id="KW-0067">ATP-binding</keyword>
<dbReference type="PROSITE" id="PS50893">
    <property type="entry name" value="ABC_TRANSPORTER_2"/>
    <property type="match status" value="1"/>
</dbReference>
<dbReference type="Pfam" id="PF00005">
    <property type="entry name" value="ABC_tran"/>
    <property type="match status" value="1"/>
</dbReference>
<dbReference type="GO" id="GO:0005886">
    <property type="term" value="C:plasma membrane"/>
    <property type="evidence" value="ECO:0007669"/>
    <property type="project" value="TreeGrafter"/>
</dbReference>
<gene>
    <name evidence="5" type="ORF">Aple_072790</name>
</gene>
<dbReference type="GO" id="GO:0005524">
    <property type="term" value="F:ATP binding"/>
    <property type="evidence" value="ECO:0007669"/>
    <property type="project" value="UniProtKB-KW"/>
</dbReference>
<keyword evidence="6" id="KW-1185">Reference proteome</keyword>
<dbReference type="GO" id="GO:0016887">
    <property type="term" value="F:ATP hydrolysis activity"/>
    <property type="evidence" value="ECO:0007669"/>
    <property type="project" value="InterPro"/>
</dbReference>
<dbReference type="RefSeq" id="WP_155349228.1">
    <property type="nucleotide sequence ID" value="NZ_BAAAHM010000041.1"/>
</dbReference>
<dbReference type="InterPro" id="IPR027417">
    <property type="entry name" value="P-loop_NTPase"/>
</dbReference>
<protein>
    <submittedName>
        <fullName evidence="5">ABC transporter ATP-binding protein</fullName>
    </submittedName>
</protein>
<dbReference type="InterPro" id="IPR003593">
    <property type="entry name" value="AAA+_ATPase"/>
</dbReference>
<dbReference type="Proteomes" id="UP000377595">
    <property type="component" value="Unassembled WGS sequence"/>
</dbReference>
<dbReference type="SUPFAM" id="SSF52540">
    <property type="entry name" value="P-loop containing nucleoside triphosphate hydrolases"/>
    <property type="match status" value="1"/>
</dbReference>
<comment type="caution">
    <text evidence="5">The sequence shown here is derived from an EMBL/GenBank/DDBJ whole genome shotgun (WGS) entry which is preliminary data.</text>
</comment>
<dbReference type="Pfam" id="PF12399">
    <property type="entry name" value="BCA_ABC_TP_C"/>
    <property type="match status" value="1"/>
</dbReference>
<organism evidence="5 6">
    <name type="scientific">Acrocarpospora pleiomorpha</name>
    <dbReference type="NCBI Taxonomy" id="90975"/>
    <lineage>
        <taxon>Bacteria</taxon>
        <taxon>Bacillati</taxon>
        <taxon>Actinomycetota</taxon>
        <taxon>Actinomycetes</taxon>
        <taxon>Streptosporangiales</taxon>
        <taxon>Streptosporangiaceae</taxon>
        <taxon>Acrocarpospora</taxon>
    </lineage>
</organism>
<dbReference type="OrthoDB" id="4350300at2"/>
<evidence type="ECO:0000259" key="4">
    <source>
        <dbReference type="PROSITE" id="PS50893"/>
    </source>
</evidence>
<name>A0A5M3XU26_9ACTN</name>
<reference evidence="5 6" key="1">
    <citation type="submission" date="2019-10" db="EMBL/GenBank/DDBJ databases">
        <title>Whole genome shotgun sequence of Acrocarpospora pleiomorpha NBRC 16267.</title>
        <authorList>
            <person name="Ichikawa N."/>
            <person name="Kimura A."/>
            <person name="Kitahashi Y."/>
            <person name="Komaki H."/>
            <person name="Oguchi A."/>
        </authorList>
    </citation>
    <scope>NUCLEOTIDE SEQUENCE [LARGE SCALE GENOMIC DNA]</scope>
    <source>
        <strain evidence="5 6">NBRC 16267</strain>
    </source>
</reference>